<dbReference type="SUPFAM" id="SSF88723">
    <property type="entry name" value="PIN domain-like"/>
    <property type="match status" value="1"/>
</dbReference>
<dbReference type="InterPro" id="IPR029060">
    <property type="entry name" value="PIN-like_dom_sf"/>
</dbReference>
<dbReference type="RefSeq" id="WP_100426395.1">
    <property type="nucleotide sequence ID" value="NZ_PGEX01000001.1"/>
</dbReference>
<sequence>MIRIENSRVLFLGELPIRRLLEFRSEFYPIMLRILDIVYERKIQMVASPITLANISFKAHEKAQPVLAREFKEFFTKSSQFMLREIDAEIAAVSAEFRSKYKLSLEDSLQLATAYVCGADLVLTENEEWKEISDMNVVTLSEFA</sequence>
<name>A0A2M9AA99_9BACT</name>
<dbReference type="EMBL" id="PGEX01000001">
    <property type="protein sequence ID" value="PJJ42543.1"/>
    <property type="molecule type" value="Genomic_DNA"/>
</dbReference>
<dbReference type="AlphaFoldDB" id="A0A2M9AA99"/>
<gene>
    <name evidence="2" type="ORF">BGX16_2575</name>
</gene>
<dbReference type="Proteomes" id="UP000231134">
    <property type="component" value="Unassembled WGS sequence"/>
</dbReference>
<comment type="caution">
    <text evidence="2">The sequence shown here is derived from an EMBL/GenBank/DDBJ whole genome shotgun (WGS) entry which is preliminary data.</text>
</comment>
<dbReference type="Gene3D" id="3.40.50.1010">
    <property type="entry name" value="5'-nuclease"/>
    <property type="match status" value="1"/>
</dbReference>
<evidence type="ECO:0000259" key="1">
    <source>
        <dbReference type="Pfam" id="PF01850"/>
    </source>
</evidence>
<organism evidence="2 3">
    <name type="scientific">Hallerella succinigenes</name>
    <dbReference type="NCBI Taxonomy" id="1896222"/>
    <lineage>
        <taxon>Bacteria</taxon>
        <taxon>Pseudomonadati</taxon>
        <taxon>Fibrobacterota</taxon>
        <taxon>Fibrobacteria</taxon>
        <taxon>Fibrobacterales</taxon>
        <taxon>Fibrobacteraceae</taxon>
        <taxon>Hallerella</taxon>
    </lineage>
</organism>
<protein>
    <submittedName>
        <fullName evidence="2">PIN domain-containing protein</fullName>
    </submittedName>
</protein>
<proteinExistence type="predicted"/>
<evidence type="ECO:0000313" key="3">
    <source>
        <dbReference type="Proteomes" id="UP000231134"/>
    </source>
</evidence>
<feature type="domain" description="PIN" evidence="1">
    <location>
        <begin position="39"/>
        <end position="133"/>
    </location>
</feature>
<accession>A0A2M9AA99</accession>
<keyword evidence="3" id="KW-1185">Reference proteome</keyword>
<reference evidence="2 3" key="1">
    <citation type="submission" date="2017-11" db="EMBL/GenBank/DDBJ databases">
        <title>Animal gut microbial communities from fecal samples from Wisconsin, USA.</title>
        <authorList>
            <person name="Neumann A."/>
        </authorList>
    </citation>
    <scope>NUCLEOTIDE SEQUENCE [LARGE SCALE GENOMIC DNA]</scope>
    <source>
        <strain evidence="2 3">UWS3</strain>
    </source>
</reference>
<dbReference type="Pfam" id="PF01850">
    <property type="entry name" value="PIN"/>
    <property type="match status" value="1"/>
</dbReference>
<dbReference type="InterPro" id="IPR002716">
    <property type="entry name" value="PIN_dom"/>
</dbReference>
<dbReference type="OrthoDB" id="9791310at2"/>
<evidence type="ECO:0000313" key="2">
    <source>
        <dbReference type="EMBL" id="PJJ42543.1"/>
    </source>
</evidence>